<comment type="similarity">
    <text evidence="1">Belongs to the class-III pyridoxal-phosphate-dependent aminotransferase family.</text>
</comment>
<name>A0A7D9J9G0_PARCT</name>
<reference evidence="3" key="1">
    <citation type="submission" date="2020-04" db="EMBL/GenBank/DDBJ databases">
        <authorList>
            <person name="Alioto T."/>
            <person name="Alioto T."/>
            <person name="Gomez Garrido J."/>
        </authorList>
    </citation>
    <scope>NUCLEOTIDE SEQUENCE</scope>
    <source>
        <strain evidence="3">A484AB</strain>
    </source>
</reference>
<evidence type="ECO:0000256" key="1">
    <source>
        <dbReference type="ARBA" id="ARBA00008954"/>
    </source>
</evidence>
<dbReference type="Pfam" id="PF00202">
    <property type="entry name" value="Aminotran_3"/>
    <property type="match status" value="1"/>
</dbReference>
<evidence type="ECO:0000313" key="3">
    <source>
        <dbReference type="EMBL" id="CAB4024657.1"/>
    </source>
</evidence>
<dbReference type="PANTHER" id="PTHR45688">
    <property type="match status" value="1"/>
</dbReference>
<dbReference type="Proteomes" id="UP001152795">
    <property type="component" value="Unassembled WGS sequence"/>
</dbReference>
<dbReference type="AlphaFoldDB" id="A0A7D9J9G0"/>
<organism evidence="3 4">
    <name type="scientific">Paramuricea clavata</name>
    <name type="common">Red gorgonian</name>
    <name type="synonym">Violescent sea-whip</name>
    <dbReference type="NCBI Taxonomy" id="317549"/>
    <lineage>
        <taxon>Eukaryota</taxon>
        <taxon>Metazoa</taxon>
        <taxon>Cnidaria</taxon>
        <taxon>Anthozoa</taxon>
        <taxon>Octocorallia</taxon>
        <taxon>Malacalcyonacea</taxon>
        <taxon>Plexauridae</taxon>
        <taxon>Paramuricea</taxon>
    </lineage>
</organism>
<dbReference type="InterPro" id="IPR015424">
    <property type="entry name" value="PyrdxlP-dep_Trfase"/>
</dbReference>
<accession>A0A7D9J9G0</accession>
<dbReference type="SUPFAM" id="SSF53383">
    <property type="entry name" value="PLP-dependent transferases"/>
    <property type="match status" value="1"/>
</dbReference>
<keyword evidence="2" id="KW-0663">Pyridoxal phosphate</keyword>
<gene>
    <name evidence="3" type="ORF">PACLA_8A061798</name>
</gene>
<keyword evidence="4" id="KW-1185">Reference proteome</keyword>
<sequence>MFTVLPFSTILLHGVDNTPRKDAEILTWPTKFNTKLSSTKDVDCQQRLPKDETLRLRHNFIGKACEIHFKDNPIKIVRGLGTYLYDEQGNRYLDCVNNVTHVGHCHPHVIRACDNQMKELNTNNRFLHDSIVQYAERIVAKLPEKLKVCYFTCTG</sequence>
<feature type="non-terminal residue" evidence="3">
    <location>
        <position position="1"/>
    </location>
</feature>
<dbReference type="GO" id="GO:0008483">
    <property type="term" value="F:transaminase activity"/>
    <property type="evidence" value="ECO:0007669"/>
    <property type="project" value="InterPro"/>
</dbReference>
<dbReference type="InterPro" id="IPR015422">
    <property type="entry name" value="PyrdxlP-dep_Trfase_small"/>
</dbReference>
<dbReference type="PANTHER" id="PTHR45688:SF13">
    <property type="entry name" value="ALANINE--GLYOXYLATE AMINOTRANSFERASE 2-LIKE"/>
    <property type="match status" value="1"/>
</dbReference>
<dbReference type="InterPro" id="IPR015421">
    <property type="entry name" value="PyrdxlP-dep_Trfase_major"/>
</dbReference>
<dbReference type="EMBL" id="CACRXK020013157">
    <property type="protein sequence ID" value="CAB4024657.1"/>
    <property type="molecule type" value="Genomic_DNA"/>
</dbReference>
<evidence type="ECO:0000313" key="4">
    <source>
        <dbReference type="Proteomes" id="UP001152795"/>
    </source>
</evidence>
<dbReference type="Gene3D" id="3.90.1150.10">
    <property type="entry name" value="Aspartate Aminotransferase, domain 1"/>
    <property type="match status" value="1"/>
</dbReference>
<comment type="caution">
    <text evidence="3">The sequence shown here is derived from an EMBL/GenBank/DDBJ whole genome shotgun (WGS) entry which is preliminary data.</text>
</comment>
<protein>
    <submittedName>
        <fullName evidence="3">Ethanolamine-phosphate phospho-lyase</fullName>
    </submittedName>
</protein>
<evidence type="ECO:0000256" key="2">
    <source>
        <dbReference type="ARBA" id="ARBA00022898"/>
    </source>
</evidence>
<dbReference type="GO" id="GO:0005739">
    <property type="term" value="C:mitochondrion"/>
    <property type="evidence" value="ECO:0007669"/>
    <property type="project" value="TreeGrafter"/>
</dbReference>
<dbReference type="OrthoDB" id="10261433at2759"/>
<dbReference type="InterPro" id="IPR005814">
    <property type="entry name" value="Aminotrans_3"/>
</dbReference>
<dbReference type="GO" id="GO:0030170">
    <property type="term" value="F:pyridoxal phosphate binding"/>
    <property type="evidence" value="ECO:0007669"/>
    <property type="project" value="InterPro"/>
</dbReference>
<proteinExistence type="inferred from homology"/>
<dbReference type="Gene3D" id="3.40.640.10">
    <property type="entry name" value="Type I PLP-dependent aspartate aminotransferase-like (Major domain)"/>
    <property type="match status" value="1"/>
</dbReference>